<dbReference type="SUPFAM" id="SSF53474">
    <property type="entry name" value="alpha/beta-Hydrolases"/>
    <property type="match status" value="1"/>
</dbReference>
<dbReference type="PANTHER" id="PTHR37017:SF3">
    <property type="entry name" value="AB HYDROLASE-1 DOMAIN-CONTAINING PROTEIN"/>
    <property type="match status" value="1"/>
</dbReference>
<dbReference type="OrthoDB" id="408373at2759"/>
<evidence type="ECO:0000313" key="2">
    <source>
        <dbReference type="EMBL" id="TVY51858.1"/>
    </source>
</evidence>
<dbReference type="EMBL" id="QGMG01000719">
    <property type="protein sequence ID" value="TVY51858.1"/>
    <property type="molecule type" value="Genomic_DNA"/>
</dbReference>
<proteinExistence type="predicted"/>
<name>A0A7D8YR83_9HELO</name>
<dbReference type="InterPro" id="IPR052897">
    <property type="entry name" value="Sec-Metab_Biosynth_Hydrolase"/>
</dbReference>
<reference evidence="2 3" key="1">
    <citation type="submission" date="2018-05" db="EMBL/GenBank/DDBJ databases">
        <title>Whole genome sequencing for identification of molecular markers to develop diagnostic detection tools for the regulated plant pathogen Lachnellula willkommii.</title>
        <authorList>
            <person name="Giroux E."/>
            <person name="Bilodeau G."/>
        </authorList>
    </citation>
    <scope>NUCLEOTIDE SEQUENCE [LARGE SCALE GENOMIC DNA]</scope>
    <source>
        <strain evidence="2 3">CBS 625.97</strain>
    </source>
</reference>
<gene>
    <name evidence="2" type="ORF">LCER1_G008672</name>
</gene>
<keyword evidence="3" id="KW-1185">Reference proteome</keyword>
<evidence type="ECO:0000259" key="1">
    <source>
        <dbReference type="Pfam" id="PF12697"/>
    </source>
</evidence>
<comment type="caution">
    <text evidence="2">The sequence shown here is derived from an EMBL/GenBank/DDBJ whole genome shotgun (WGS) entry which is preliminary data.</text>
</comment>
<accession>A0A7D8YR83</accession>
<dbReference type="Gene3D" id="3.40.50.1820">
    <property type="entry name" value="alpha/beta hydrolase"/>
    <property type="match status" value="1"/>
</dbReference>
<dbReference type="InterPro" id="IPR029058">
    <property type="entry name" value="AB_hydrolase_fold"/>
</dbReference>
<feature type="domain" description="AB hydrolase-1" evidence="1">
    <location>
        <begin position="5"/>
        <end position="228"/>
    </location>
</feature>
<evidence type="ECO:0000313" key="3">
    <source>
        <dbReference type="Proteomes" id="UP000481288"/>
    </source>
</evidence>
<dbReference type="Pfam" id="PF12697">
    <property type="entry name" value="Abhydrolase_6"/>
    <property type="match status" value="1"/>
</dbReference>
<sequence length="237" mass="25476">MTPTILFVPGLWEGPTPFERVISLLKSQGYPAEITELVSTGTTSPGNPSMLDDIAAIRLAVQKLVEEEEKDVILVVHSVAGMLGPCAIEGLGSKARSDAGLKGGVRKMVFLAAAVTPEGFTHTPLPFFKYDGGAMYCKDPEPLLFNDFDAVATEKWVKVLKSQPAAGWDDTVTYSGWREVPSVFLVCEKDAVLTEAMQLGFAQLAGSQVFRCAAGHMVQISMPEKVVEVVKAAAEEN</sequence>
<dbReference type="InterPro" id="IPR000073">
    <property type="entry name" value="AB_hydrolase_1"/>
</dbReference>
<protein>
    <recommendedName>
        <fullName evidence="1">AB hydrolase-1 domain-containing protein</fullName>
    </recommendedName>
</protein>
<dbReference type="PANTHER" id="PTHR37017">
    <property type="entry name" value="AB HYDROLASE-1 DOMAIN-CONTAINING PROTEIN-RELATED"/>
    <property type="match status" value="1"/>
</dbReference>
<dbReference type="AlphaFoldDB" id="A0A7D8YR83"/>
<organism evidence="2 3">
    <name type="scientific">Lachnellula cervina</name>
    <dbReference type="NCBI Taxonomy" id="1316786"/>
    <lineage>
        <taxon>Eukaryota</taxon>
        <taxon>Fungi</taxon>
        <taxon>Dikarya</taxon>
        <taxon>Ascomycota</taxon>
        <taxon>Pezizomycotina</taxon>
        <taxon>Leotiomycetes</taxon>
        <taxon>Helotiales</taxon>
        <taxon>Lachnaceae</taxon>
        <taxon>Lachnellula</taxon>
    </lineage>
</organism>
<dbReference type="Proteomes" id="UP000481288">
    <property type="component" value="Unassembled WGS sequence"/>
</dbReference>